<sequence>MNMKDWRVLVVRDGVAVDIGKVSETDEPLARCAALWRYGVSEEEITVGEARRRGARIYPDEDFEVLPMP</sequence>
<dbReference type="EMBL" id="FONX01000006">
    <property type="protein sequence ID" value="SFE87515.1"/>
    <property type="molecule type" value="Genomic_DNA"/>
</dbReference>
<dbReference type="Proteomes" id="UP000199119">
    <property type="component" value="Unassembled WGS sequence"/>
</dbReference>
<organism evidence="1 2">
    <name type="scientific">Paracidovorax wautersii</name>
    <dbReference type="NCBI Taxonomy" id="1177982"/>
    <lineage>
        <taxon>Bacteria</taxon>
        <taxon>Pseudomonadati</taxon>
        <taxon>Pseudomonadota</taxon>
        <taxon>Betaproteobacteria</taxon>
        <taxon>Burkholderiales</taxon>
        <taxon>Comamonadaceae</taxon>
        <taxon>Paracidovorax</taxon>
    </lineage>
</organism>
<keyword evidence="2" id="KW-1185">Reference proteome</keyword>
<accession>A0A1I2E3T5</accession>
<reference evidence="2" key="1">
    <citation type="submission" date="2016-10" db="EMBL/GenBank/DDBJ databases">
        <authorList>
            <person name="Varghese N."/>
            <person name="Submissions S."/>
        </authorList>
    </citation>
    <scope>NUCLEOTIDE SEQUENCE [LARGE SCALE GENOMIC DNA]</scope>
    <source>
        <strain evidence="2">DSM 27981</strain>
    </source>
</reference>
<protein>
    <submittedName>
        <fullName evidence="1">Uncharacterized protein</fullName>
    </submittedName>
</protein>
<dbReference type="RefSeq" id="WP_059400428.1">
    <property type="nucleotide sequence ID" value="NZ_FONX01000006.1"/>
</dbReference>
<evidence type="ECO:0000313" key="2">
    <source>
        <dbReference type="Proteomes" id="UP000199119"/>
    </source>
</evidence>
<dbReference type="OrthoDB" id="8815817at2"/>
<gene>
    <name evidence="1" type="ORF">SAMN04489711_106208</name>
</gene>
<evidence type="ECO:0000313" key="1">
    <source>
        <dbReference type="EMBL" id="SFE87515.1"/>
    </source>
</evidence>
<dbReference type="AlphaFoldDB" id="A0A1I2E3T5"/>
<proteinExistence type="predicted"/>
<name>A0A1I2E3T5_9BURK</name>